<protein>
    <recommendedName>
        <fullName evidence="3">Endoplasmic reticulum transmembrane protein</fullName>
    </recommendedName>
</protein>
<organism evidence="1 2">
    <name type="scientific">Gossypium darwinii</name>
    <name type="common">Darwin's cotton</name>
    <name type="synonym">Gossypium barbadense var. darwinii</name>
    <dbReference type="NCBI Taxonomy" id="34276"/>
    <lineage>
        <taxon>Eukaryota</taxon>
        <taxon>Viridiplantae</taxon>
        <taxon>Streptophyta</taxon>
        <taxon>Embryophyta</taxon>
        <taxon>Tracheophyta</taxon>
        <taxon>Spermatophyta</taxon>
        <taxon>Magnoliopsida</taxon>
        <taxon>eudicotyledons</taxon>
        <taxon>Gunneridae</taxon>
        <taxon>Pentapetalae</taxon>
        <taxon>rosids</taxon>
        <taxon>malvids</taxon>
        <taxon>Malvales</taxon>
        <taxon>Malvaceae</taxon>
        <taxon>Malvoideae</taxon>
        <taxon>Gossypium</taxon>
    </lineage>
</organism>
<name>A0A5D2CWV6_GOSDA</name>
<dbReference type="Proteomes" id="UP000323506">
    <property type="component" value="Chromosome D04"/>
</dbReference>
<accession>A0A5D2CWV6</accession>
<dbReference type="EMBL" id="CM017704">
    <property type="protein sequence ID" value="TYG72513.1"/>
    <property type="molecule type" value="Genomic_DNA"/>
</dbReference>
<evidence type="ECO:0000313" key="1">
    <source>
        <dbReference type="EMBL" id="TYG72513.1"/>
    </source>
</evidence>
<keyword evidence="2" id="KW-1185">Reference proteome</keyword>
<proteinExistence type="predicted"/>
<gene>
    <name evidence="1" type="ORF">ES288_D04G026900v1</name>
</gene>
<evidence type="ECO:0000313" key="2">
    <source>
        <dbReference type="Proteomes" id="UP000323506"/>
    </source>
</evidence>
<sequence>MIEKWKASVLEAAKRHMRAGESSGSSQKSTLSKLSSSLQYLLVEVTVISLGLDENVVGVEANQKELEGDFESTREQYLKMRDENEVLYKQNEELAERSGAAQVRNDDYLAKLWLKEKEVRL</sequence>
<dbReference type="AlphaFoldDB" id="A0A5D2CWV6"/>
<reference evidence="1 2" key="1">
    <citation type="submission" date="2019-06" db="EMBL/GenBank/DDBJ databases">
        <title>WGS assembly of Gossypium darwinii.</title>
        <authorList>
            <person name="Chen Z.J."/>
            <person name="Sreedasyam A."/>
            <person name="Ando A."/>
            <person name="Song Q."/>
            <person name="De L."/>
            <person name="Hulse-Kemp A."/>
            <person name="Ding M."/>
            <person name="Ye W."/>
            <person name="Kirkbride R."/>
            <person name="Jenkins J."/>
            <person name="Plott C."/>
            <person name="Lovell J."/>
            <person name="Lin Y.-M."/>
            <person name="Vaughn R."/>
            <person name="Liu B."/>
            <person name="Li W."/>
            <person name="Simpson S."/>
            <person name="Scheffler B."/>
            <person name="Saski C."/>
            <person name="Grover C."/>
            <person name="Hu G."/>
            <person name="Conover J."/>
            <person name="Carlson J."/>
            <person name="Shu S."/>
            <person name="Boston L."/>
            <person name="Williams M."/>
            <person name="Peterson D."/>
            <person name="Mcgee K."/>
            <person name="Jones D."/>
            <person name="Wendel J."/>
            <person name="Stelly D."/>
            <person name="Grimwood J."/>
            <person name="Schmutz J."/>
        </authorList>
    </citation>
    <scope>NUCLEOTIDE SEQUENCE [LARGE SCALE GENOMIC DNA]</scope>
    <source>
        <strain evidence="1">1808015.09</strain>
    </source>
</reference>
<evidence type="ECO:0008006" key="3">
    <source>
        <dbReference type="Google" id="ProtNLM"/>
    </source>
</evidence>